<gene>
    <name evidence="2" type="ORF">Y958_23785</name>
</gene>
<keyword evidence="3" id="KW-1185">Reference proteome</keyword>
<dbReference type="Pfam" id="PF01869">
    <property type="entry name" value="BcrAD_BadFG"/>
    <property type="match status" value="1"/>
</dbReference>
<dbReference type="InterPro" id="IPR002731">
    <property type="entry name" value="ATPase_BadF"/>
</dbReference>
<dbReference type="RefSeq" id="WP_088874433.1">
    <property type="nucleotide sequence ID" value="NZ_CP022112.1"/>
</dbReference>
<accession>A0A248K0L8</accession>
<keyword evidence="2" id="KW-0808">Transferase</keyword>
<feature type="domain" description="ATPase BadF/BadG/BcrA/BcrD type" evidence="1">
    <location>
        <begin position="3"/>
        <end position="301"/>
    </location>
</feature>
<evidence type="ECO:0000313" key="3">
    <source>
        <dbReference type="Proteomes" id="UP000197153"/>
    </source>
</evidence>
<dbReference type="SUPFAM" id="SSF53067">
    <property type="entry name" value="Actin-like ATPase domain"/>
    <property type="match status" value="2"/>
</dbReference>
<dbReference type="Proteomes" id="UP000197153">
    <property type="component" value="Chromosome 3"/>
</dbReference>
<dbReference type="InterPro" id="IPR043129">
    <property type="entry name" value="ATPase_NBD"/>
</dbReference>
<dbReference type="AlphaFoldDB" id="A0A248K0L8"/>
<dbReference type="EMBL" id="CP022112">
    <property type="protein sequence ID" value="ASG23974.1"/>
    <property type="molecule type" value="Genomic_DNA"/>
</dbReference>
<dbReference type="CDD" id="cd24007">
    <property type="entry name" value="ASKHA_NBD_eukNAGK-like"/>
    <property type="match status" value="1"/>
</dbReference>
<reference evidence="2 3" key="1">
    <citation type="submission" date="2017-06" db="EMBL/GenBank/DDBJ databases">
        <title>Complete genome sequence of Nitrospirillum amazonense strain CBAmC, an endophytic nitrogen-fixing and plant growth-promoting bacterium, isolated from sugarcane.</title>
        <authorList>
            <person name="Schwab S."/>
            <person name="dos Santos Teixeira K.R."/>
            <person name="Simoes Araujo J.L."/>
            <person name="Soares Vidal M."/>
            <person name="Borges de Freitas H.R."/>
            <person name="Rivello Crivelaro A.L."/>
            <person name="Bueno de Camargo Nunes A."/>
            <person name="dos Santos C.M."/>
            <person name="Palmeira da Silva Rosa D."/>
            <person name="da Silva Padilha D."/>
            <person name="da Silva E."/>
            <person name="Araujo Terra L."/>
            <person name="Soares Mendes V."/>
            <person name="Farinelli L."/>
            <person name="Magalhaes Cruz L."/>
            <person name="Baldani J.I."/>
        </authorList>
    </citation>
    <scope>NUCLEOTIDE SEQUENCE [LARGE SCALE GENOMIC DNA]</scope>
    <source>
        <strain evidence="2 3">CBAmC</strain>
    </source>
</reference>
<protein>
    <submittedName>
        <fullName evidence="2">N-acetylglucosamine kinase</fullName>
    </submittedName>
</protein>
<dbReference type="PANTHER" id="PTHR43190">
    <property type="entry name" value="N-ACETYL-D-GLUCOSAMINE KINASE"/>
    <property type="match status" value="1"/>
</dbReference>
<dbReference type="InterPro" id="IPR052519">
    <property type="entry name" value="Euk-type_GlcNAc_Kinase"/>
</dbReference>
<dbReference type="GO" id="GO:0016301">
    <property type="term" value="F:kinase activity"/>
    <property type="evidence" value="ECO:0007669"/>
    <property type="project" value="UniProtKB-KW"/>
</dbReference>
<evidence type="ECO:0000259" key="1">
    <source>
        <dbReference type="Pfam" id="PF01869"/>
    </source>
</evidence>
<dbReference type="Gene3D" id="3.30.420.40">
    <property type="match status" value="2"/>
</dbReference>
<evidence type="ECO:0000313" key="2">
    <source>
        <dbReference type="EMBL" id="ASG23974.1"/>
    </source>
</evidence>
<organism evidence="2 3">
    <name type="scientific">Nitrospirillum viridazoti CBAmc</name>
    <dbReference type="NCBI Taxonomy" id="1441467"/>
    <lineage>
        <taxon>Bacteria</taxon>
        <taxon>Pseudomonadati</taxon>
        <taxon>Pseudomonadota</taxon>
        <taxon>Alphaproteobacteria</taxon>
        <taxon>Rhodospirillales</taxon>
        <taxon>Azospirillaceae</taxon>
        <taxon>Nitrospirillum</taxon>
        <taxon>Nitrospirillum viridazoti</taxon>
    </lineage>
</organism>
<proteinExistence type="predicted"/>
<name>A0A248K0L8_9PROT</name>
<keyword evidence="2" id="KW-0418">Kinase</keyword>
<sequence length="320" mass="32283">MFLGVDGGGTKTAFLLLSLEGAVLARHEGGSSYHPEVGIEGVRAVLNDGVRAVLAQAGLPTAAIRHAFFGLPTLGEDPATDPVLADAAGAAVAGSRYSCGNDMVGGWAGALACEDGIVVTAGTGSIAYGEYQGRGARAGGWGEVFGDEGSAHWIGREGLGLFSKMSDGRVPPGPLLDLVRARFQLTRDIDLCGLVNTPGGAARSAVAQVSQTVAAAAQAGDGAARAILIQAGGELARLADAVRAGLGVPEGEELALSYVGGVFRAGALVLDPFAAALEAGGHRYRLRPPLLTPVVGAALYAARAAGIRFSREQVTTLASK</sequence>
<dbReference type="PANTHER" id="PTHR43190:SF3">
    <property type="entry name" value="N-ACETYL-D-GLUCOSAMINE KINASE"/>
    <property type="match status" value="1"/>
</dbReference>
<dbReference type="KEGG" id="nao:Y958_23785"/>